<organism evidence="12 14">
    <name type="scientific">Xaviernesmea rhizosphaerae</name>
    <dbReference type="NCBI Taxonomy" id="1672749"/>
    <lineage>
        <taxon>Bacteria</taxon>
        <taxon>Pseudomonadati</taxon>
        <taxon>Pseudomonadota</taxon>
        <taxon>Alphaproteobacteria</taxon>
        <taxon>Hyphomicrobiales</taxon>
        <taxon>Rhizobiaceae</taxon>
        <taxon>Rhizobium/Agrobacterium group</taxon>
        <taxon>Xaviernesmea</taxon>
    </lineage>
</organism>
<reference evidence="12 14" key="1">
    <citation type="submission" date="2016-09" db="EMBL/GenBank/DDBJ databases">
        <title>Rhizobium sp. nov., a novel species isolated from the rice rhizosphere.</title>
        <authorList>
            <person name="Zhao J."/>
            <person name="Zhang X."/>
        </authorList>
    </citation>
    <scope>NUCLEOTIDE SEQUENCE [LARGE SCALE GENOMIC DNA]</scope>
    <source>
        <strain evidence="12 14">MH17</strain>
    </source>
</reference>
<dbReference type="PANTHER" id="PTHR11101:SF65">
    <property type="entry name" value="LOW-AFFINITY INORGANIC PHOSPHATE TRANSPORTER PITA-RELATED"/>
    <property type="match status" value="1"/>
</dbReference>
<feature type="transmembrane region" description="Helical" evidence="11">
    <location>
        <begin position="243"/>
        <end position="262"/>
    </location>
</feature>
<evidence type="ECO:0000256" key="11">
    <source>
        <dbReference type="RuleBase" id="RU363058"/>
    </source>
</evidence>
<evidence type="ECO:0000256" key="4">
    <source>
        <dbReference type="ARBA" id="ARBA00022475"/>
    </source>
</evidence>
<evidence type="ECO:0000313" key="14">
    <source>
        <dbReference type="Proteomes" id="UP000186143"/>
    </source>
</evidence>
<feature type="transmembrane region" description="Helical" evidence="11">
    <location>
        <begin position="506"/>
        <end position="528"/>
    </location>
</feature>
<accession>A0A1Q9AFP3</accession>
<dbReference type="OrthoDB" id="9779554at2"/>
<evidence type="ECO:0000256" key="9">
    <source>
        <dbReference type="ARBA" id="ARBA00023136"/>
    </source>
</evidence>
<dbReference type="STRING" id="1672749.BJF92_06270"/>
<keyword evidence="3 11" id="KW-0813">Transport</keyword>
<feature type="transmembrane region" description="Helical" evidence="11">
    <location>
        <begin position="136"/>
        <end position="158"/>
    </location>
</feature>
<evidence type="ECO:0000256" key="8">
    <source>
        <dbReference type="ARBA" id="ARBA00022989"/>
    </source>
</evidence>
<dbReference type="EMBL" id="MKIO01000039">
    <property type="protein sequence ID" value="OLP53741.1"/>
    <property type="molecule type" value="Genomic_DNA"/>
</dbReference>
<protein>
    <recommendedName>
        <fullName evidence="11">Phosphate transporter</fullName>
    </recommendedName>
</protein>
<dbReference type="GO" id="GO:0035435">
    <property type="term" value="P:phosphate ion transmembrane transport"/>
    <property type="evidence" value="ECO:0007669"/>
    <property type="project" value="TreeGrafter"/>
</dbReference>
<evidence type="ECO:0000256" key="6">
    <source>
        <dbReference type="ARBA" id="ARBA00022692"/>
    </source>
</evidence>
<dbReference type="Pfam" id="PF01384">
    <property type="entry name" value="PHO4"/>
    <property type="match status" value="1"/>
</dbReference>
<feature type="transmembrane region" description="Helical" evidence="11">
    <location>
        <begin position="25"/>
        <end position="45"/>
    </location>
</feature>
<reference evidence="13" key="2">
    <citation type="submission" date="2016-12" db="EMBL/GenBank/DDBJ databases">
        <authorList>
            <person name="Zhang X."/>
            <person name="Zhao J."/>
        </authorList>
    </citation>
    <scope>NUCLEOTIDE SEQUENCE</scope>
    <source>
        <strain evidence="13">RD15</strain>
    </source>
</reference>
<keyword evidence="4" id="KW-1003">Cell membrane</keyword>
<evidence type="ECO:0000256" key="1">
    <source>
        <dbReference type="ARBA" id="ARBA00004651"/>
    </source>
</evidence>
<dbReference type="GO" id="GO:0015293">
    <property type="term" value="F:symporter activity"/>
    <property type="evidence" value="ECO:0007669"/>
    <property type="project" value="UniProtKB-KW"/>
</dbReference>
<evidence type="ECO:0000256" key="5">
    <source>
        <dbReference type="ARBA" id="ARBA00022592"/>
    </source>
</evidence>
<dbReference type="Proteomes" id="UP000186143">
    <property type="component" value="Unassembled WGS sequence"/>
</dbReference>
<keyword evidence="5 11" id="KW-0592">Phosphate transport</keyword>
<evidence type="ECO:0000313" key="15">
    <source>
        <dbReference type="Proteomes" id="UP000192652"/>
    </source>
</evidence>
<dbReference type="GO" id="GO:0005315">
    <property type="term" value="F:phosphate transmembrane transporter activity"/>
    <property type="evidence" value="ECO:0007669"/>
    <property type="project" value="InterPro"/>
</dbReference>
<keyword evidence="8 11" id="KW-1133">Transmembrane helix</keyword>
<gene>
    <name evidence="12" type="ORF">BJF92_06270</name>
    <name evidence="13" type="ORF">BTR14_22505</name>
</gene>
<keyword evidence="15" id="KW-1185">Reference proteome</keyword>
<feature type="transmembrane region" description="Helical" evidence="11">
    <location>
        <begin position="200"/>
        <end position="222"/>
    </location>
</feature>
<evidence type="ECO:0000256" key="7">
    <source>
        <dbReference type="ARBA" id="ARBA00022847"/>
    </source>
</evidence>
<feature type="transmembrane region" description="Helical" evidence="11">
    <location>
        <begin position="268"/>
        <end position="286"/>
    </location>
</feature>
<comment type="catalytic activity">
    <reaction evidence="10">
        <text>phosphate(in) + H(+)(in) = phosphate(out) + H(+)(out)</text>
        <dbReference type="Rhea" id="RHEA:29939"/>
        <dbReference type="ChEBI" id="CHEBI:15378"/>
        <dbReference type="ChEBI" id="CHEBI:43474"/>
    </reaction>
</comment>
<dbReference type="AlphaFoldDB" id="A0A1Q9AFP3"/>
<dbReference type="PANTHER" id="PTHR11101">
    <property type="entry name" value="PHOSPHATE TRANSPORTER"/>
    <property type="match status" value="1"/>
</dbReference>
<reference evidence="13 15" key="3">
    <citation type="journal article" date="2017" name="Antonie Van Leeuwenhoek">
        <title>Rhizobium rhizosphaerae sp. nov., a novel species isolated from rice rhizosphere.</title>
        <authorList>
            <person name="Zhao J.J."/>
            <person name="Zhang J."/>
            <person name="Zhang R.J."/>
            <person name="Zhang C.W."/>
            <person name="Yin H.Q."/>
            <person name="Zhang X.X."/>
        </authorList>
    </citation>
    <scope>NUCLEOTIDE SEQUENCE [LARGE SCALE GENOMIC DNA]</scope>
    <source>
        <strain evidence="13 15">RD15</strain>
    </source>
</reference>
<proteinExistence type="inferred from homology"/>
<evidence type="ECO:0000256" key="3">
    <source>
        <dbReference type="ARBA" id="ARBA00022448"/>
    </source>
</evidence>
<keyword evidence="9 11" id="KW-0472">Membrane</keyword>
<comment type="subcellular location">
    <subcellularLocation>
        <location evidence="1">Cell membrane</location>
        <topology evidence="1">Multi-pass membrane protein</topology>
    </subcellularLocation>
    <subcellularLocation>
        <location evidence="11">Membrane</location>
        <topology evidence="11">Multi-pass membrane protein</topology>
    </subcellularLocation>
</comment>
<dbReference type="EMBL" id="MSPX01000035">
    <property type="protein sequence ID" value="OQP83335.1"/>
    <property type="molecule type" value="Genomic_DNA"/>
</dbReference>
<name>A0A1Q9AFP3_9HYPH</name>
<keyword evidence="6 11" id="KW-0812">Transmembrane</keyword>
<evidence type="ECO:0000313" key="13">
    <source>
        <dbReference type="EMBL" id="OQP83335.1"/>
    </source>
</evidence>
<dbReference type="Proteomes" id="UP000192652">
    <property type="component" value="Unassembled WGS sequence"/>
</dbReference>
<dbReference type="GO" id="GO:0005886">
    <property type="term" value="C:plasma membrane"/>
    <property type="evidence" value="ECO:0007669"/>
    <property type="project" value="UniProtKB-SubCell"/>
</dbReference>
<sequence length="532" mass="55825">MHKTASAASRDRVAHPLDAGAAGRFILPVIVILVLGGLGYVAYALGQDLASARTVPWVMLGLALFIALGFEFVNGFHDTANAVATVIYTRSLPAEIAVVWSGFFNFLGVLTSSGAVAFGIISLLPVELILQVNSGAGLAMVFALLCAAIIWNLGTWYLGLPASSSHTLIGAIIGVGLANQFMAPTGTATSGVDWSQATNIGLSLLLSPLVGFGCAALLLVVMKMVIRNKTLYQEPKTAAPPPLWIRAILIFTCTGVSFAHGSNDGQKGMGLIMLILIGLVPTAFALNRTPDPHYLQSYLAASTGVETALGNYVKPGVEVADAKAAVASAVKNKEWNDTTTLALQRYIHTSSAEIARFPTLEAIPDTLVSNIRNDIYLIGEALKLIDKKKLLPMQDADLAAVKAYHAAVDNATKFIPDWVKVAVALALGLGTMIGWRRIVLTVGEKIGKTHLTYGQGAAAEMVAMATIGAADHFGLPVSTTHVLSSGVAGTMAANGSGLQGQTVRNLLLAWVLTLPASIAIAFVLYVGLRQVF</sequence>
<dbReference type="InterPro" id="IPR001204">
    <property type="entry name" value="Phos_transporter"/>
</dbReference>
<comment type="similarity">
    <text evidence="2">Belongs to the inorganic phosphate transporter (PiT) (TC 2.A.20) family. Pit subfamily.</text>
</comment>
<feature type="transmembrane region" description="Helical" evidence="11">
    <location>
        <begin position="57"/>
        <end position="77"/>
    </location>
</feature>
<evidence type="ECO:0000256" key="2">
    <source>
        <dbReference type="ARBA" id="ARBA00005342"/>
    </source>
</evidence>
<feature type="transmembrane region" description="Helical" evidence="11">
    <location>
        <begin position="97"/>
        <end position="124"/>
    </location>
</feature>
<dbReference type="RefSeq" id="WP_075636386.1">
    <property type="nucleotide sequence ID" value="NZ_MKIO01000039.1"/>
</dbReference>
<evidence type="ECO:0000313" key="12">
    <source>
        <dbReference type="EMBL" id="OLP53741.1"/>
    </source>
</evidence>
<comment type="caution">
    <text evidence="12">The sequence shown here is derived from an EMBL/GenBank/DDBJ whole genome shotgun (WGS) entry which is preliminary data.</text>
</comment>
<keyword evidence="7" id="KW-0769">Symport</keyword>
<evidence type="ECO:0000256" key="10">
    <source>
        <dbReference type="ARBA" id="ARBA00047348"/>
    </source>
</evidence>